<proteinExistence type="predicted"/>
<comment type="subcellular location">
    <subcellularLocation>
        <location evidence="1">Nucleus</location>
    </subcellularLocation>
</comment>
<evidence type="ECO:0000259" key="6">
    <source>
        <dbReference type="PROSITE" id="PS51032"/>
    </source>
</evidence>
<dbReference type="InterPro" id="IPR016177">
    <property type="entry name" value="DNA-bd_dom_sf"/>
</dbReference>
<evidence type="ECO:0000256" key="1">
    <source>
        <dbReference type="ARBA" id="ARBA00004123"/>
    </source>
</evidence>
<dbReference type="SMART" id="SM00380">
    <property type="entry name" value="AP2"/>
    <property type="match status" value="1"/>
</dbReference>
<feature type="domain" description="AP2/ERF" evidence="6">
    <location>
        <begin position="161"/>
        <end position="224"/>
    </location>
</feature>
<name>A0AAD1UH55_EUPCR</name>
<organism evidence="7 8">
    <name type="scientific">Euplotes crassus</name>
    <dbReference type="NCBI Taxonomy" id="5936"/>
    <lineage>
        <taxon>Eukaryota</taxon>
        <taxon>Sar</taxon>
        <taxon>Alveolata</taxon>
        <taxon>Ciliophora</taxon>
        <taxon>Intramacronucleata</taxon>
        <taxon>Spirotrichea</taxon>
        <taxon>Hypotrichia</taxon>
        <taxon>Euplotida</taxon>
        <taxon>Euplotidae</taxon>
        <taxon>Moneuplotes</taxon>
    </lineage>
</organism>
<reference evidence="7" key="1">
    <citation type="submission" date="2023-07" db="EMBL/GenBank/DDBJ databases">
        <authorList>
            <consortium name="AG Swart"/>
            <person name="Singh M."/>
            <person name="Singh A."/>
            <person name="Seah K."/>
            <person name="Emmerich C."/>
        </authorList>
    </citation>
    <scope>NUCLEOTIDE SEQUENCE</scope>
    <source>
        <strain evidence="7">DP1</strain>
    </source>
</reference>
<protein>
    <recommendedName>
        <fullName evidence="6">AP2/ERF domain-containing protein</fullName>
    </recommendedName>
</protein>
<dbReference type="Gene3D" id="3.30.730.10">
    <property type="entry name" value="AP2/ERF domain"/>
    <property type="match status" value="1"/>
</dbReference>
<keyword evidence="2" id="KW-0805">Transcription regulation</keyword>
<dbReference type="GO" id="GO:0005634">
    <property type="term" value="C:nucleus"/>
    <property type="evidence" value="ECO:0007669"/>
    <property type="project" value="UniProtKB-SubCell"/>
</dbReference>
<dbReference type="AlphaFoldDB" id="A0AAD1UH55"/>
<evidence type="ECO:0000256" key="2">
    <source>
        <dbReference type="ARBA" id="ARBA00023015"/>
    </source>
</evidence>
<dbReference type="EMBL" id="CAMPGE010008267">
    <property type="protein sequence ID" value="CAI2367173.1"/>
    <property type="molecule type" value="Genomic_DNA"/>
</dbReference>
<dbReference type="GO" id="GO:0003677">
    <property type="term" value="F:DNA binding"/>
    <property type="evidence" value="ECO:0007669"/>
    <property type="project" value="UniProtKB-KW"/>
</dbReference>
<comment type="caution">
    <text evidence="7">The sequence shown here is derived from an EMBL/GenBank/DDBJ whole genome shotgun (WGS) entry which is preliminary data.</text>
</comment>
<sequence length="243" mass="27695">MKASNFCCNPNLTIFQMHDYSSIIKELNSIYCMGKIEPEETSLSNYCLCLSGSSPTKFQNVLENNAKCTEIVQEKDCNTKSTPQAPDNNTIQAKYQTSLSEGETMTEESKQTRNPLPVLKKRKRKTYELDIRPNLVKLRAHILNKHVSGFVSQSKKAKCSNKRPLSRRSRYIGVSRNNENWQALINVGKVKKYIGTFVDELEAAKAYDLYSVAIRGEDASLNFDYTAEEMLERIEYYLGNKSS</sequence>
<evidence type="ECO:0000256" key="5">
    <source>
        <dbReference type="ARBA" id="ARBA00023242"/>
    </source>
</evidence>
<evidence type="ECO:0000313" key="7">
    <source>
        <dbReference type="EMBL" id="CAI2367173.1"/>
    </source>
</evidence>
<gene>
    <name evidence="7" type="ORF">ECRASSUSDP1_LOCUS8451</name>
</gene>
<dbReference type="SUPFAM" id="SSF54171">
    <property type="entry name" value="DNA-binding domain"/>
    <property type="match status" value="1"/>
</dbReference>
<dbReference type="PROSITE" id="PS51032">
    <property type="entry name" value="AP2_ERF"/>
    <property type="match status" value="1"/>
</dbReference>
<evidence type="ECO:0000313" key="8">
    <source>
        <dbReference type="Proteomes" id="UP001295684"/>
    </source>
</evidence>
<evidence type="ECO:0000256" key="3">
    <source>
        <dbReference type="ARBA" id="ARBA00023125"/>
    </source>
</evidence>
<dbReference type="InterPro" id="IPR001471">
    <property type="entry name" value="AP2/ERF_dom"/>
</dbReference>
<accession>A0AAD1UH55</accession>
<keyword evidence="8" id="KW-1185">Reference proteome</keyword>
<dbReference type="Proteomes" id="UP001295684">
    <property type="component" value="Unassembled WGS sequence"/>
</dbReference>
<dbReference type="InterPro" id="IPR036955">
    <property type="entry name" value="AP2/ERF_dom_sf"/>
</dbReference>
<dbReference type="GO" id="GO:0003700">
    <property type="term" value="F:DNA-binding transcription factor activity"/>
    <property type="evidence" value="ECO:0007669"/>
    <property type="project" value="InterPro"/>
</dbReference>
<keyword evidence="3" id="KW-0238">DNA-binding</keyword>
<keyword evidence="5" id="KW-0539">Nucleus</keyword>
<keyword evidence="4" id="KW-0804">Transcription</keyword>
<evidence type="ECO:0000256" key="4">
    <source>
        <dbReference type="ARBA" id="ARBA00023163"/>
    </source>
</evidence>